<feature type="binding site" evidence="7">
    <location>
        <position position="57"/>
    </location>
    <ligand>
        <name>Zn(2+)</name>
        <dbReference type="ChEBI" id="CHEBI:29105"/>
        <label>1</label>
    </ligand>
</feature>
<dbReference type="RefSeq" id="WP_073109542.1">
    <property type="nucleotide sequence ID" value="NZ_FQXE01000021.1"/>
</dbReference>
<feature type="binding site" evidence="7">
    <location>
        <position position="60"/>
    </location>
    <ligand>
        <name>Zn(2+)</name>
        <dbReference type="ChEBI" id="CHEBI:29105"/>
        <label>2</label>
    </ligand>
</feature>
<dbReference type="InterPro" id="IPR035680">
    <property type="entry name" value="Clx_II_MBL"/>
</dbReference>
<feature type="binding site" evidence="7">
    <location>
        <position position="135"/>
    </location>
    <ligand>
        <name>Zn(2+)</name>
        <dbReference type="ChEBI" id="CHEBI:29105"/>
        <label>2</label>
    </ligand>
</feature>
<evidence type="ECO:0000256" key="4">
    <source>
        <dbReference type="ARBA" id="ARBA00022723"/>
    </source>
</evidence>
<comment type="cofactor">
    <cofactor evidence="7">
        <name>Zn(2+)</name>
        <dbReference type="ChEBI" id="CHEBI:29105"/>
    </cofactor>
    <text evidence="7">Binds 2 Zn(2+) ions per subunit.</text>
</comment>
<comment type="catalytic activity">
    <reaction evidence="1 7">
        <text>an S-(2-hydroxyacyl)glutathione + H2O = a 2-hydroxy carboxylate + glutathione + H(+)</text>
        <dbReference type="Rhea" id="RHEA:21864"/>
        <dbReference type="ChEBI" id="CHEBI:15377"/>
        <dbReference type="ChEBI" id="CHEBI:15378"/>
        <dbReference type="ChEBI" id="CHEBI:57925"/>
        <dbReference type="ChEBI" id="CHEBI:58896"/>
        <dbReference type="ChEBI" id="CHEBI:71261"/>
        <dbReference type="EC" id="3.1.2.6"/>
    </reaction>
</comment>
<dbReference type="PANTHER" id="PTHR43705">
    <property type="entry name" value="HYDROXYACYLGLUTATHIONE HYDROLASE"/>
    <property type="match status" value="1"/>
</dbReference>
<evidence type="ECO:0000256" key="5">
    <source>
        <dbReference type="ARBA" id="ARBA00022801"/>
    </source>
</evidence>
<feature type="domain" description="Metallo-beta-lactamase" evidence="8">
    <location>
        <begin position="14"/>
        <end position="173"/>
    </location>
</feature>
<dbReference type="HAMAP" id="MF_01374">
    <property type="entry name" value="Glyoxalase_2"/>
    <property type="match status" value="1"/>
</dbReference>
<comment type="function">
    <text evidence="7">Thiolesterase that catalyzes the hydrolysis of S-D-lactoyl-glutathione to form glutathione and D-lactic acid.</text>
</comment>
<dbReference type="Pfam" id="PF00753">
    <property type="entry name" value="Lactamase_B"/>
    <property type="match status" value="1"/>
</dbReference>
<dbReference type="CDD" id="cd07723">
    <property type="entry name" value="hydroxyacylglutathione_hydrolase_MBL-fold"/>
    <property type="match status" value="1"/>
</dbReference>
<evidence type="ECO:0000256" key="7">
    <source>
        <dbReference type="HAMAP-Rule" id="MF_01374"/>
    </source>
</evidence>
<dbReference type="PIRSF" id="PIRSF005457">
    <property type="entry name" value="Glx"/>
    <property type="match status" value="1"/>
</dbReference>
<evidence type="ECO:0000256" key="3">
    <source>
        <dbReference type="ARBA" id="ARBA00006759"/>
    </source>
</evidence>
<dbReference type="GO" id="GO:0008800">
    <property type="term" value="F:beta-lactamase activity"/>
    <property type="evidence" value="ECO:0007669"/>
    <property type="project" value="InterPro"/>
</dbReference>
<evidence type="ECO:0000259" key="8">
    <source>
        <dbReference type="SMART" id="SM00849"/>
    </source>
</evidence>
<protein>
    <recommendedName>
        <fullName evidence="7">Hydroxyacylglutathione hydrolase</fullName>
        <ecNumber evidence="7">3.1.2.6</ecNumber>
    </recommendedName>
    <alternativeName>
        <fullName evidence="7">Glyoxalase II</fullName>
        <shortName evidence="7">Glx II</shortName>
    </alternativeName>
</protein>
<reference evidence="9 10" key="1">
    <citation type="submission" date="2016-11" db="EMBL/GenBank/DDBJ databases">
        <authorList>
            <person name="Jaros S."/>
            <person name="Januszkiewicz K."/>
            <person name="Wedrychowicz H."/>
        </authorList>
    </citation>
    <scope>NUCLEOTIDE SEQUENCE [LARGE SCALE GENOMIC DNA]</scope>
    <source>
        <strain evidence="9 10">CGMCC 1.10190</strain>
    </source>
</reference>
<keyword evidence="4 7" id="KW-0479">Metal-binding</keyword>
<dbReference type="EMBL" id="FQXE01000021">
    <property type="protein sequence ID" value="SHI33231.1"/>
    <property type="molecule type" value="Genomic_DNA"/>
</dbReference>
<dbReference type="GO" id="GO:0019243">
    <property type="term" value="P:methylglyoxal catabolic process to D-lactate via S-lactoyl-glutathione"/>
    <property type="evidence" value="ECO:0007669"/>
    <property type="project" value="UniProtKB-UniRule"/>
</dbReference>
<dbReference type="InterPro" id="IPR001279">
    <property type="entry name" value="Metallo-B-lactamas"/>
</dbReference>
<dbReference type="InterPro" id="IPR036866">
    <property type="entry name" value="RibonucZ/Hydroxyglut_hydro"/>
</dbReference>
<keyword evidence="10" id="KW-1185">Reference proteome</keyword>
<dbReference type="GO" id="GO:0004416">
    <property type="term" value="F:hydroxyacylglutathione hydrolase activity"/>
    <property type="evidence" value="ECO:0007669"/>
    <property type="project" value="UniProtKB-UniRule"/>
</dbReference>
<gene>
    <name evidence="7" type="primary">gloB</name>
    <name evidence="9" type="ORF">SAMN04488135_12161</name>
</gene>
<proteinExistence type="inferred from homology"/>
<dbReference type="InterPro" id="IPR017782">
    <property type="entry name" value="Hydroxyacylglutathione_Hdrlase"/>
</dbReference>
<comment type="similarity">
    <text evidence="3 7">Belongs to the metallo-beta-lactamase superfamily. Glyoxalase II family.</text>
</comment>
<dbReference type="Gene3D" id="3.60.15.10">
    <property type="entry name" value="Ribonuclease Z/Hydroxyacylglutathione hydrolase-like"/>
    <property type="match status" value="1"/>
</dbReference>
<dbReference type="InterPro" id="IPR032282">
    <property type="entry name" value="HAGH_C"/>
</dbReference>
<dbReference type="PROSITE" id="PS00743">
    <property type="entry name" value="BETA_LACTAMASE_B_1"/>
    <property type="match status" value="1"/>
</dbReference>
<keyword evidence="5 7" id="KW-0378">Hydrolase</keyword>
<feature type="binding site" evidence="7">
    <location>
        <position position="55"/>
    </location>
    <ligand>
        <name>Zn(2+)</name>
        <dbReference type="ChEBI" id="CHEBI:29105"/>
        <label>1</label>
    </ligand>
</feature>
<dbReference type="OrthoDB" id="9802248at2"/>
<organism evidence="9 10">
    <name type="scientific">Pollutimonas bauzanensis</name>
    <dbReference type="NCBI Taxonomy" id="658167"/>
    <lineage>
        <taxon>Bacteria</taxon>
        <taxon>Pseudomonadati</taxon>
        <taxon>Pseudomonadota</taxon>
        <taxon>Betaproteobacteria</taxon>
        <taxon>Burkholderiales</taxon>
        <taxon>Alcaligenaceae</taxon>
        <taxon>Pollutimonas</taxon>
    </lineage>
</organism>
<dbReference type="Proteomes" id="UP000184226">
    <property type="component" value="Unassembled WGS sequence"/>
</dbReference>
<evidence type="ECO:0000256" key="2">
    <source>
        <dbReference type="ARBA" id="ARBA00004963"/>
    </source>
</evidence>
<accession>A0A1M6A9U4</accession>
<dbReference type="Pfam" id="PF16123">
    <property type="entry name" value="HAGH_C"/>
    <property type="match status" value="1"/>
</dbReference>
<sequence>MVNTELIPVPALSDNYIWMVCKNGHAVVVDPGQSAPVAALLDQRKLVLDAILLTHHHADHVGGVLALQQRTGAAVYGPATEILPACDHRLAQGDTVQLPGVGLALQVLDIPGHTAGHIAYYGQFDTGKPLLFCGDTLFAAGCGRLFEGTPTQMVDSLGKLSALPLDTLVCCGHEYTLANLRWALEVEPDNIALQQRWEAASRLRSEGAPTLPSTIAAEHKTNPFFRTSQAAVSDAASRYAGKSLDSAVAVFASLREWKNNFR</sequence>
<dbReference type="SUPFAM" id="SSF56281">
    <property type="entry name" value="Metallo-hydrolase/oxidoreductase"/>
    <property type="match status" value="1"/>
</dbReference>
<dbReference type="AlphaFoldDB" id="A0A1M6A9U4"/>
<feature type="binding site" evidence="7">
    <location>
        <position position="59"/>
    </location>
    <ligand>
        <name>Zn(2+)</name>
        <dbReference type="ChEBI" id="CHEBI:29105"/>
        <label>2</label>
    </ligand>
</feature>
<dbReference type="NCBIfam" id="TIGR03413">
    <property type="entry name" value="GSH_gloB"/>
    <property type="match status" value="1"/>
</dbReference>
<dbReference type="InterPro" id="IPR001018">
    <property type="entry name" value="Beta-lactamase_class-B_CS"/>
</dbReference>
<feature type="binding site" evidence="7">
    <location>
        <position position="113"/>
    </location>
    <ligand>
        <name>Zn(2+)</name>
        <dbReference type="ChEBI" id="CHEBI:29105"/>
        <label>1</label>
    </ligand>
</feature>
<dbReference type="UniPathway" id="UPA00619">
    <property type="reaction ID" value="UER00676"/>
</dbReference>
<evidence type="ECO:0000313" key="10">
    <source>
        <dbReference type="Proteomes" id="UP000184226"/>
    </source>
</evidence>
<feature type="binding site" evidence="7">
    <location>
        <position position="173"/>
    </location>
    <ligand>
        <name>Zn(2+)</name>
        <dbReference type="ChEBI" id="CHEBI:29105"/>
        <label>2</label>
    </ligand>
</feature>
<dbReference type="GO" id="GO:0008270">
    <property type="term" value="F:zinc ion binding"/>
    <property type="evidence" value="ECO:0007669"/>
    <property type="project" value="InterPro"/>
</dbReference>
<comment type="subunit">
    <text evidence="7">Monomer.</text>
</comment>
<keyword evidence="6 7" id="KW-0862">Zinc</keyword>
<evidence type="ECO:0000256" key="1">
    <source>
        <dbReference type="ARBA" id="ARBA00001623"/>
    </source>
</evidence>
<name>A0A1M6A9U4_9BURK</name>
<comment type="pathway">
    <text evidence="2 7">Secondary metabolite metabolism; methylglyoxal degradation; (R)-lactate from methylglyoxal: step 2/2.</text>
</comment>
<dbReference type="InterPro" id="IPR050110">
    <property type="entry name" value="Glyoxalase_II_hydrolase"/>
</dbReference>
<evidence type="ECO:0000313" key="9">
    <source>
        <dbReference type="EMBL" id="SHI33231.1"/>
    </source>
</evidence>
<feature type="binding site" evidence="7">
    <location>
        <position position="135"/>
    </location>
    <ligand>
        <name>Zn(2+)</name>
        <dbReference type="ChEBI" id="CHEBI:29105"/>
        <label>1</label>
    </ligand>
</feature>
<dbReference type="GO" id="GO:0017001">
    <property type="term" value="P:antibiotic catabolic process"/>
    <property type="evidence" value="ECO:0007669"/>
    <property type="project" value="InterPro"/>
</dbReference>
<dbReference type="SMART" id="SM00849">
    <property type="entry name" value="Lactamase_B"/>
    <property type="match status" value="1"/>
</dbReference>
<dbReference type="EC" id="3.1.2.6" evidence="7"/>
<dbReference type="STRING" id="658167.SAMN04488135_12161"/>
<dbReference type="PANTHER" id="PTHR43705:SF1">
    <property type="entry name" value="HYDROXYACYLGLUTATHIONE HYDROLASE GLOB"/>
    <property type="match status" value="1"/>
</dbReference>
<evidence type="ECO:0000256" key="6">
    <source>
        <dbReference type="ARBA" id="ARBA00022833"/>
    </source>
</evidence>